<dbReference type="Pfam" id="PF01979">
    <property type="entry name" value="Amidohydro_1"/>
    <property type="match status" value="1"/>
</dbReference>
<evidence type="ECO:0000256" key="3">
    <source>
        <dbReference type="ARBA" id="ARBA00022801"/>
    </source>
</evidence>
<feature type="domain" description="Amidohydrolase-related" evidence="5">
    <location>
        <begin position="14"/>
        <end position="84"/>
    </location>
</feature>
<proteinExistence type="predicted"/>
<protein>
    <recommendedName>
        <fullName evidence="5">Amidohydrolase-related domain-containing protein</fullName>
    </recommendedName>
</protein>
<keyword evidence="3" id="KW-0378">Hydrolase</keyword>
<dbReference type="SUPFAM" id="SSF51556">
    <property type="entry name" value="Metallo-dependent hydrolases"/>
    <property type="match status" value="1"/>
</dbReference>
<feature type="non-terminal residue" evidence="6">
    <location>
        <position position="87"/>
    </location>
</feature>
<dbReference type="OrthoDB" id="194468at2759"/>
<feature type="non-terminal residue" evidence="6">
    <location>
        <position position="1"/>
    </location>
</feature>
<dbReference type="Gene3D" id="3.20.20.140">
    <property type="entry name" value="Metal-dependent hydrolases"/>
    <property type="match status" value="1"/>
</dbReference>
<evidence type="ECO:0000256" key="4">
    <source>
        <dbReference type="ARBA" id="ARBA00022833"/>
    </source>
</evidence>
<evidence type="ECO:0000313" key="6">
    <source>
        <dbReference type="EMBL" id="GIQ90325.1"/>
    </source>
</evidence>
<dbReference type="EMBL" id="BDIP01006043">
    <property type="protein sequence ID" value="GIQ90325.1"/>
    <property type="molecule type" value="Genomic_DNA"/>
</dbReference>
<dbReference type="InterPro" id="IPR032466">
    <property type="entry name" value="Metal_Hydrolase"/>
</dbReference>
<dbReference type="GO" id="GO:0005829">
    <property type="term" value="C:cytosol"/>
    <property type="evidence" value="ECO:0007669"/>
    <property type="project" value="TreeGrafter"/>
</dbReference>
<name>A0A9K3D9U9_9EUKA</name>
<accession>A0A9K3D9U9</accession>
<sequence length="87" mass="9303">DDEAKIEAETGARVVDLLDKHGLTGPNSIFAHCISLNDHERDIVVKTGTQVVHNPSSNINNAVGILDVPDMLKRGVDVMLGTDSLSL</sequence>
<dbReference type="GO" id="GO:0046872">
    <property type="term" value="F:metal ion binding"/>
    <property type="evidence" value="ECO:0007669"/>
    <property type="project" value="UniProtKB-KW"/>
</dbReference>
<comment type="cofactor">
    <cofactor evidence="1">
        <name>Zn(2+)</name>
        <dbReference type="ChEBI" id="CHEBI:29105"/>
    </cofactor>
</comment>
<dbReference type="InterPro" id="IPR006680">
    <property type="entry name" value="Amidohydro-rel"/>
</dbReference>
<keyword evidence="2" id="KW-0479">Metal-binding</keyword>
<gene>
    <name evidence="6" type="ORF">KIPB_013076</name>
</gene>
<evidence type="ECO:0000313" key="7">
    <source>
        <dbReference type="Proteomes" id="UP000265618"/>
    </source>
</evidence>
<keyword evidence="4" id="KW-0862">Zinc</keyword>
<reference evidence="6 7" key="1">
    <citation type="journal article" date="2018" name="PLoS ONE">
        <title>The draft genome of Kipferlia bialata reveals reductive genome evolution in fornicate parasites.</title>
        <authorList>
            <person name="Tanifuji G."/>
            <person name="Takabayashi S."/>
            <person name="Kume K."/>
            <person name="Takagi M."/>
            <person name="Nakayama T."/>
            <person name="Kamikawa R."/>
            <person name="Inagaki Y."/>
            <person name="Hashimoto T."/>
        </authorList>
    </citation>
    <scope>NUCLEOTIDE SEQUENCE [LARGE SCALE GENOMIC DNA]</scope>
    <source>
        <strain evidence="6">NY0173</strain>
    </source>
</reference>
<dbReference type="PANTHER" id="PTHR11271">
    <property type="entry name" value="GUANINE DEAMINASE"/>
    <property type="match status" value="1"/>
</dbReference>
<keyword evidence="7" id="KW-1185">Reference proteome</keyword>
<comment type="caution">
    <text evidence="6">The sequence shown here is derived from an EMBL/GenBank/DDBJ whole genome shotgun (WGS) entry which is preliminary data.</text>
</comment>
<evidence type="ECO:0000256" key="2">
    <source>
        <dbReference type="ARBA" id="ARBA00022723"/>
    </source>
</evidence>
<dbReference type="AlphaFoldDB" id="A0A9K3D9U9"/>
<dbReference type="Proteomes" id="UP000265618">
    <property type="component" value="Unassembled WGS sequence"/>
</dbReference>
<organism evidence="6 7">
    <name type="scientific">Kipferlia bialata</name>
    <dbReference type="NCBI Taxonomy" id="797122"/>
    <lineage>
        <taxon>Eukaryota</taxon>
        <taxon>Metamonada</taxon>
        <taxon>Carpediemonas-like organisms</taxon>
        <taxon>Kipferlia</taxon>
    </lineage>
</organism>
<dbReference type="InterPro" id="IPR051607">
    <property type="entry name" value="Metallo-dep_hydrolases"/>
</dbReference>
<evidence type="ECO:0000256" key="1">
    <source>
        <dbReference type="ARBA" id="ARBA00001947"/>
    </source>
</evidence>
<evidence type="ECO:0000259" key="5">
    <source>
        <dbReference type="Pfam" id="PF01979"/>
    </source>
</evidence>
<dbReference type="GO" id="GO:0019239">
    <property type="term" value="F:deaminase activity"/>
    <property type="evidence" value="ECO:0007669"/>
    <property type="project" value="TreeGrafter"/>
</dbReference>